<reference evidence="2" key="1">
    <citation type="submission" date="2022-11" db="UniProtKB">
        <authorList>
            <consortium name="WormBaseParasite"/>
        </authorList>
    </citation>
    <scope>IDENTIFICATION</scope>
</reference>
<proteinExistence type="predicted"/>
<accession>A0AC34GNU3</accession>
<organism evidence="1 2">
    <name type="scientific">Panagrolaimus sp. ES5</name>
    <dbReference type="NCBI Taxonomy" id="591445"/>
    <lineage>
        <taxon>Eukaryota</taxon>
        <taxon>Metazoa</taxon>
        <taxon>Ecdysozoa</taxon>
        <taxon>Nematoda</taxon>
        <taxon>Chromadorea</taxon>
        <taxon>Rhabditida</taxon>
        <taxon>Tylenchina</taxon>
        <taxon>Panagrolaimomorpha</taxon>
        <taxon>Panagrolaimoidea</taxon>
        <taxon>Panagrolaimidae</taxon>
        <taxon>Panagrolaimus</taxon>
    </lineage>
</organism>
<protein>
    <submittedName>
        <fullName evidence="2">Uncharacterized protein</fullName>
    </submittedName>
</protein>
<evidence type="ECO:0000313" key="2">
    <source>
        <dbReference type="WBParaSite" id="ES5_v2.g5611.t1"/>
    </source>
</evidence>
<dbReference type="WBParaSite" id="ES5_v2.g5611.t1">
    <property type="protein sequence ID" value="ES5_v2.g5611.t1"/>
    <property type="gene ID" value="ES5_v2.g5611"/>
</dbReference>
<name>A0AC34GNU3_9BILA</name>
<sequence length="88" mass="10123">MPEQKYNYHLEPIPGMDLVRKNFEAIKGASNDVAEACSRMPYIPLSTRFMLLERGYLLVRDDKPCHTPDRKVYVGEAEVEGPIILQQE</sequence>
<dbReference type="Proteomes" id="UP000887579">
    <property type="component" value="Unplaced"/>
</dbReference>
<evidence type="ECO:0000313" key="1">
    <source>
        <dbReference type="Proteomes" id="UP000887579"/>
    </source>
</evidence>